<dbReference type="Proteomes" id="UP000006804">
    <property type="component" value="Chromosome"/>
</dbReference>
<dbReference type="STRING" id="688269.Theth_0889"/>
<name>F7YYE9_9THEM</name>
<dbReference type="PATRIC" id="fig|688269.3.peg.913"/>
<evidence type="ECO:0000313" key="3">
    <source>
        <dbReference type="Proteomes" id="UP000006804"/>
    </source>
</evidence>
<evidence type="ECO:0000313" key="2">
    <source>
        <dbReference type="EMBL" id="AEH50973.1"/>
    </source>
</evidence>
<dbReference type="KEGG" id="tta:Theth_0889"/>
<proteinExistence type="predicted"/>
<keyword evidence="3" id="KW-1185">Reference proteome</keyword>
<dbReference type="RefSeq" id="WP_013932195.1">
    <property type="nucleotide sequence ID" value="NC_015707.1"/>
</dbReference>
<dbReference type="OrthoDB" id="9874631at2"/>
<reference evidence="2 3" key="1">
    <citation type="submission" date="2010-11" db="EMBL/GenBank/DDBJ databases">
        <title>The complete genome of Thermotoga thermarum DSM 5069.</title>
        <authorList>
            <consortium name="US DOE Joint Genome Institute (JGI-PGF)"/>
            <person name="Lucas S."/>
            <person name="Copeland A."/>
            <person name="Lapidus A."/>
            <person name="Bruce D."/>
            <person name="Goodwin L."/>
            <person name="Pitluck S."/>
            <person name="Kyrpides N."/>
            <person name="Mavromatis K."/>
            <person name="Ivanova N."/>
            <person name="Zeytun A."/>
            <person name="Brettin T."/>
            <person name="Detter J.C."/>
            <person name="Tapia R."/>
            <person name="Han C."/>
            <person name="Land M."/>
            <person name="Hauser L."/>
            <person name="Markowitz V."/>
            <person name="Cheng J.-F."/>
            <person name="Hugenholtz P."/>
            <person name="Woyke T."/>
            <person name="Wu D."/>
            <person name="Spring S."/>
            <person name="Schroeder M."/>
            <person name="Brambilla E."/>
            <person name="Klenk H.-P."/>
            <person name="Eisen J.A."/>
        </authorList>
    </citation>
    <scope>NUCLEOTIDE SEQUENCE [LARGE SCALE GENOMIC DNA]</scope>
    <source>
        <strain evidence="2 3">DSM 5069</strain>
    </source>
</reference>
<feature type="transmembrane region" description="Helical" evidence="1">
    <location>
        <begin position="56"/>
        <end position="75"/>
    </location>
</feature>
<protein>
    <submittedName>
        <fullName evidence="2">Uncharacterized protein</fullName>
    </submittedName>
</protein>
<evidence type="ECO:0000256" key="1">
    <source>
        <dbReference type="SAM" id="Phobius"/>
    </source>
</evidence>
<feature type="transmembrane region" description="Helical" evidence="1">
    <location>
        <begin position="20"/>
        <end position="36"/>
    </location>
</feature>
<feature type="transmembrane region" description="Helical" evidence="1">
    <location>
        <begin position="127"/>
        <end position="146"/>
    </location>
</feature>
<keyword evidence="1" id="KW-0812">Transmembrane</keyword>
<dbReference type="HOGENOM" id="CLU_1739000_0_0_0"/>
<gene>
    <name evidence="2" type="ORF">Theth_0889</name>
</gene>
<sequence precursor="true">MKVISVFFSQNAISKNSGPLTLLVPFLLSTTVWFGLIDKVRYVVLNTNVFLKFCEFNLFVFLYMITLCGLTYIFEKDKKKSLEVPLHFSPYLLFPVYYRILKIAGLPPSMALEVCFVHSILLSLKRFGLYFVSYRAIGLVLVSMVVRRWL</sequence>
<keyword evidence="1" id="KW-0472">Membrane</keyword>
<keyword evidence="1" id="KW-1133">Transmembrane helix</keyword>
<feature type="transmembrane region" description="Helical" evidence="1">
    <location>
        <begin position="96"/>
        <end position="121"/>
    </location>
</feature>
<accession>F7YYE9</accession>
<dbReference type="EMBL" id="CP002351">
    <property type="protein sequence ID" value="AEH50973.1"/>
    <property type="molecule type" value="Genomic_DNA"/>
</dbReference>
<dbReference type="AlphaFoldDB" id="F7YYE9"/>
<organism evidence="2 3">
    <name type="scientific">Pseudothermotoga thermarum DSM 5069</name>
    <dbReference type="NCBI Taxonomy" id="688269"/>
    <lineage>
        <taxon>Bacteria</taxon>
        <taxon>Thermotogati</taxon>
        <taxon>Thermotogota</taxon>
        <taxon>Thermotogae</taxon>
        <taxon>Thermotogales</taxon>
        <taxon>Thermotogaceae</taxon>
        <taxon>Pseudothermotoga</taxon>
    </lineage>
</organism>